<keyword evidence="1" id="KW-1133">Transmembrane helix</keyword>
<keyword evidence="1" id="KW-0472">Membrane</keyword>
<keyword evidence="1" id="KW-0812">Transmembrane</keyword>
<proteinExistence type="predicted"/>
<feature type="transmembrane region" description="Helical" evidence="1">
    <location>
        <begin position="12"/>
        <end position="32"/>
    </location>
</feature>
<evidence type="ECO:0000313" key="2">
    <source>
        <dbReference type="EMBL" id="OAE30603.1"/>
    </source>
</evidence>
<reference evidence="2" key="1">
    <citation type="submission" date="2016-03" db="EMBL/GenBank/DDBJ databases">
        <title>Mechanisms controlling the formation of the plant cell surface in tip-growing cells are functionally conserved among land plants.</title>
        <authorList>
            <person name="Honkanen S."/>
            <person name="Jones V.A."/>
            <person name="Morieri G."/>
            <person name="Champion C."/>
            <person name="Hetherington A.J."/>
            <person name="Kelly S."/>
            <person name="Saint-Marcoux D."/>
            <person name="Proust H."/>
            <person name="Prescott H."/>
            <person name="Dolan L."/>
        </authorList>
    </citation>
    <scope>NUCLEOTIDE SEQUENCE [LARGE SCALE GENOMIC DNA]</scope>
    <source>
        <tissue evidence="2">Whole gametophyte</tissue>
    </source>
</reference>
<gene>
    <name evidence="2" type="ORF">AXG93_2909s1060</name>
</gene>
<comment type="caution">
    <text evidence="2">The sequence shown here is derived from an EMBL/GenBank/DDBJ whole genome shotgun (WGS) entry which is preliminary data.</text>
</comment>
<accession>A0A176WD59</accession>
<name>A0A176WD59_MARPO</name>
<evidence type="ECO:0000256" key="1">
    <source>
        <dbReference type="SAM" id="Phobius"/>
    </source>
</evidence>
<keyword evidence="3" id="KW-1185">Reference proteome</keyword>
<sequence>MHVRFNSRARPLGSCLAVLASVAGFSGLLTWVDDLLEGNMSTNDTQVYEDVEEIQEADRLVKKAWSEASLPTEAEKALDDRRVCGPIPLGYYSNCMGVFPKGCLFVGSFWSFMALVNCVGQPRMALPTLLIAYWDGGGNGWERQARYLSSLKFMGRDERTARVSAHAVGDVFHVEVATKEGTKNPSLKDVA</sequence>
<evidence type="ECO:0000313" key="3">
    <source>
        <dbReference type="Proteomes" id="UP000077202"/>
    </source>
</evidence>
<dbReference type="Proteomes" id="UP000077202">
    <property type="component" value="Unassembled WGS sequence"/>
</dbReference>
<feature type="transmembrane region" description="Helical" evidence="1">
    <location>
        <begin position="98"/>
        <end position="119"/>
    </location>
</feature>
<protein>
    <submittedName>
        <fullName evidence="2">Uncharacterized protein</fullName>
    </submittedName>
</protein>
<organism evidence="2 3">
    <name type="scientific">Marchantia polymorpha subsp. ruderalis</name>
    <dbReference type="NCBI Taxonomy" id="1480154"/>
    <lineage>
        <taxon>Eukaryota</taxon>
        <taxon>Viridiplantae</taxon>
        <taxon>Streptophyta</taxon>
        <taxon>Embryophyta</taxon>
        <taxon>Marchantiophyta</taxon>
        <taxon>Marchantiopsida</taxon>
        <taxon>Marchantiidae</taxon>
        <taxon>Marchantiales</taxon>
        <taxon>Marchantiaceae</taxon>
        <taxon>Marchantia</taxon>
    </lineage>
</organism>
<dbReference type="AlphaFoldDB" id="A0A176WD59"/>
<dbReference type="EMBL" id="LVLJ01001294">
    <property type="protein sequence ID" value="OAE30603.1"/>
    <property type="molecule type" value="Genomic_DNA"/>
</dbReference>